<dbReference type="RefSeq" id="WP_302724914.1">
    <property type="nucleotide sequence ID" value="NZ_JAULRU010000836.1"/>
</dbReference>
<name>A0ABU4S462_9GAMM</name>
<keyword evidence="4" id="KW-1185">Reference proteome</keyword>
<dbReference type="InterPro" id="IPR014719">
    <property type="entry name" value="Ribosomal_bL12_C/ClpS-like"/>
</dbReference>
<dbReference type="HAMAP" id="MF_00302">
    <property type="entry name" value="ClpS"/>
    <property type="match status" value="1"/>
</dbReference>
<dbReference type="InterPro" id="IPR003769">
    <property type="entry name" value="ClpS_core"/>
</dbReference>
<dbReference type="PANTHER" id="PTHR33473">
    <property type="entry name" value="ATP-DEPENDENT CLP PROTEASE ADAPTER PROTEIN CLPS1, CHLOROPLASTIC"/>
    <property type="match status" value="1"/>
</dbReference>
<dbReference type="Proteomes" id="UP001273505">
    <property type="component" value="Unassembled WGS sequence"/>
</dbReference>
<comment type="subunit">
    <text evidence="1">Binds to the N-terminal domain of the chaperone ClpA.</text>
</comment>
<dbReference type="NCBIfam" id="NF000669">
    <property type="entry name" value="PRK00033.1-2"/>
    <property type="match status" value="1"/>
</dbReference>
<dbReference type="Pfam" id="PF02617">
    <property type="entry name" value="ClpS"/>
    <property type="match status" value="1"/>
</dbReference>
<dbReference type="NCBIfam" id="NF000672">
    <property type="entry name" value="PRK00033.1-5"/>
    <property type="match status" value="1"/>
</dbReference>
<proteinExistence type="inferred from homology"/>
<dbReference type="GO" id="GO:0006508">
    <property type="term" value="P:proteolysis"/>
    <property type="evidence" value="ECO:0007669"/>
    <property type="project" value="UniProtKB-KW"/>
</dbReference>
<sequence>MGKFENYRLTLNQVRCHSSDDEYDHDDGVAVQEAPPELKKPSMYKVIMHNDDYTPMEFVVLTLESFFGMNREQATNVMLTVHTQGKAVCGIFTRDIAETKAAQVNQFSKDNEHPLLCEIEAVEGDDDGD</sequence>
<dbReference type="Gene3D" id="3.30.1390.10">
    <property type="match status" value="1"/>
</dbReference>
<dbReference type="SUPFAM" id="SSF54736">
    <property type="entry name" value="ClpS-like"/>
    <property type="match status" value="1"/>
</dbReference>
<dbReference type="InterPro" id="IPR022935">
    <property type="entry name" value="ClpS"/>
</dbReference>
<protein>
    <recommendedName>
        <fullName evidence="1">ATP-dependent Clp protease adapter protein ClpS</fullName>
    </recommendedName>
</protein>
<accession>A0ABU4S462</accession>
<dbReference type="PANTHER" id="PTHR33473:SF19">
    <property type="entry name" value="ATP-DEPENDENT CLP PROTEASE ADAPTER PROTEIN CLPS"/>
    <property type="match status" value="1"/>
</dbReference>
<reference evidence="3 4" key="1">
    <citation type="submission" date="2023-11" db="EMBL/GenBank/DDBJ databases">
        <title>Gilvimarinus fulvus sp. nov., isolated from the surface of Kelp.</title>
        <authorList>
            <person name="Sun Y.Y."/>
            <person name="Gong Y."/>
            <person name="Du Z.J."/>
        </authorList>
    </citation>
    <scope>NUCLEOTIDE SEQUENCE [LARGE SCALE GENOMIC DNA]</scope>
    <source>
        <strain evidence="3 4">SDUM040013</strain>
    </source>
</reference>
<gene>
    <name evidence="1 3" type="primary">clpS</name>
    <name evidence="3" type="ORF">SCD92_18440</name>
</gene>
<keyword evidence="3" id="KW-0378">Hydrolase</keyword>
<evidence type="ECO:0000256" key="1">
    <source>
        <dbReference type="HAMAP-Rule" id="MF_00302"/>
    </source>
</evidence>
<evidence type="ECO:0000313" key="4">
    <source>
        <dbReference type="Proteomes" id="UP001273505"/>
    </source>
</evidence>
<dbReference type="EMBL" id="JAXAFO010000052">
    <property type="protein sequence ID" value="MDX6851361.1"/>
    <property type="molecule type" value="Genomic_DNA"/>
</dbReference>
<evidence type="ECO:0000313" key="3">
    <source>
        <dbReference type="EMBL" id="MDX6851361.1"/>
    </source>
</evidence>
<organism evidence="3 4">
    <name type="scientific">Gilvimarinus gilvus</name>
    <dbReference type="NCBI Taxonomy" id="3058038"/>
    <lineage>
        <taxon>Bacteria</taxon>
        <taxon>Pseudomonadati</taxon>
        <taxon>Pseudomonadota</taxon>
        <taxon>Gammaproteobacteria</taxon>
        <taxon>Cellvibrionales</taxon>
        <taxon>Cellvibrionaceae</taxon>
        <taxon>Gilvimarinus</taxon>
    </lineage>
</organism>
<dbReference type="GO" id="GO:0008233">
    <property type="term" value="F:peptidase activity"/>
    <property type="evidence" value="ECO:0007669"/>
    <property type="project" value="UniProtKB-KW"/>
</dbReference>
<keyword evidence="3" id="KW-0645">Protease</keyword>
<evidence type="ECO:0000259" key="2">
    <source>
        <dbReference type="Pfam" id="PF02617"/>
    </source>
</evidence>
<comment type="caution">
    <text evidence="3">The sequence shown here is derived from an EMBL/GenBank/DDBJ whole genome shotgun (WGS) entry which is preliminary data.</text>
</comment>
<comment type="similarity">
    <text evidence="1">Belongs to the ClpS family.</text>
</comment>
<feature type="domain" description="Adaptor protein ClpS core" evidence="2">
    <location>
        <begin position="39"/>
        <end position="118"/>
    </location>
</feature>
<comment type="function">
    <text evidence="1">Involved in the modulation of the specificity of the ClpAP-mediated ATP-dependent protein degradation.</text>
</comment>